<reference evidence="4" key="1">
    <citation type="submission" date="2020-07" db="EMBL/GenBank/DDBJ databases">
        <title>Multicomponent nature underlies the extraordinary mechanical properties of spider dragline silk.</title>
        <authorList>
            <person name="Kono N."/>
            <person name="Nakamura H."/>
            <person name="Mori M."/>
            <person name="Yoshida Y."/>
            <person name="Ohtoshi R."/>
            <person name="Malay A.D."/>
            <person name="Moran D.A.P."/>
            <person name="Tomita M."/>
            <person name="Numata K."/>
            <person name="Arakawa K."/>
        </authorList>
    </citation>
    <scope>NUCLEOTIDE SEQUENCE</scope>
</reference>
<feature type="domain" description="TIL" evidence="3">
    <location>
        <begin position="400"/>
        <end position="454"/>
    </location>
</feature>
<accession>A0A8X6FUE6</accession>
<comment type="caution">
    <text evidence="4">The sequence shown here is derived from an EMBL/GenBank/DDBJ whole genome shotgun (WGS) entry which is preliminary data.</text>
</comment>
<dbReference type="InterPro" id="IPR051368">
    <property type="entry name" value="SerProtInhib-TIL_Domain"/>
</dbReference>
<keyword evidence="5" id="KW-1185">Reference proteome</keyword>
<dbReference type="InterPro" id="IPR002919">
    <property type="entry name" value="TIL_dom"/>
</dbReference>
<dbReference type="PANTHER" id="PTHR23259:SF70">
    <property type="entry name" value="ACCESSORY GLAND PROTEIN ACP62F-RELATED"/>
    <property type="match status" value="1"/>
</dbReference>
<dbReference type="GO" id="GO:0030414">
    <property type="term" value="F:peptidase inhibitor activity"/>
    <property type="evidence" value="ECO:0007669"/>
    <property type="project" value="UniProtKB-KW"/>
</dbReference>
<dbReference type="CDD" id="cd19941">
    <property type="entry name" value="TIL"/>
    <property type="match status" value="7"/>
</dbReference>
<dbReference type="AlphaFoldDB" id="A0A8X6FUE6"/>
<evidence type="ECO:0000259" key="3">
    <source>
        <dbReference type="Pfam" id="PF01826"/>
    </source>
</evidence>
<feature type="domain" description="TIL" evidence="3">
    <location>
        <begin position="254"/>
        <end position="308"/>
    </location>
</feature>
<dbReference type="PANTHER" id="PTHR23259">
    <property type="entry name" value="RIDDLE"/>
    <property type="match status" value="1"/>
</dbReference>
<sequence>MFFPLFLAPWHPHFESESIEKCGVDEEFYQCTPNCKNTCENIQNPTALCQCGPPGCFCKRGLVKRADGKCVPPNQCPAKCGKDEQYYQCTPSCKNTCENFHNPRVRCRCGPPGCFCREGLVRRADGKCVSPNQCPARCGVDEQYYECTPTCKSTCDNFANLSIPCSCAPPGCSCKKGLIRRADGKCVRPNQCPVKCAVDEQYYTCTPLCKNTCENFDNPRVRCQCGPPGCFCRAGLVRRADGKCVRPNQCPVKCGTNERYYQCTPSCKNTCENFYNPGVRCQCGPPGCFCRDGLVRRSDGRCIIPSQCPAKCSVDEEGLVKTEDGRCVNPTQCIKKPSRCQENAEYLTCGPSCRPTCKNPYTGSCPTRCVPGCFCKPGFVESHDGRCVHLERCEKRCQYPEEEFQECGTTCPETCENRGHPHPGSCPFRCNRGCFCKKGLVRTKEGTCVPLSDCPGSTVITPVIVGPIRIQPHPVPAPRSLPDDCYGCPDRSQCSIHCRSQGSYTGICVGDRQLHCKCL</sequence>
<evidence type="ECO:0000256" key="2">
    <source>
        <dbReference type="ARBA" id="ARBA00023157"/>
    </source>
</evidence>
<dbReference type="Gene3D" id="2.10.25.10">
    <property type="entry name" value="Laminin"/>
    <property type="match status" value="7"/>
</dbReference>
<feature type="domain" description="TIL" evidence="3">
    <location>
        <begin position="196"/>
        <end position="250"/>
    </location>
</feature>
<dbReference type="Proteomes" id="UP000887116">
    <property type="component" value="Unassembled WGS sequence"/>
</dbReference>
<feature type="domain" description="TIL" evidence="3">
    <location>
        <begin position="80"/>
        <end position="134"/>
    </location>
</feature>
<dbReference type="EMBL" id="BMAO01033343">
    <property type="protein sequence ID" value="GFQ88838.1"/>
    <property type="molecule type" value="Genomic_DNA"/>
</dbReference>
<feature type="domain" description="TIL" evidence="3">
    <location>
        <begin position="138"/>
        <end position="192"/>
    </location>
</feature>
<feature type="domain" description="TIL" evidence="3">
    <location>
        <begin position="340"/>
        <end position="393"/>
    </location>
</feature>
<evidence type="ECO:0000256" key="1">
    <source>
        <dbReference type="ARBA" id="ARBA00022690"/>
    </source>
</evidence>
<gene>
    <name evidence="4" type="ORF">TNCT_221111</name>
</gene>
<evidence type="ECO:0000313" key="4">
    <source>
        <dbReference type="EMBL" id="GFQ88838.1"/>
    </source>
</evidence>
<dbReference type="OrthoDB" id="6428744at2759"/>
<keyword evidence="2" id="KW-1015">Disulfide bond</keyword>
<protein>
    <submittedName>
        <fullName evidence="4">Zonadhesin</fullName>
    </submittedName>
</protein>
<feature type="domain" description="TIL" evidence="3">
    <location>
        <begin position="22"/>
        <end position="76"/>
    </location>
</feature>
<organism evidence="4 5">
    <name type="scientific">Trichonephila clavata</name>
    <name type="common">Joro spider</name>
    <name type="synonym">Nephila clavata</name>
    <dbReference type="NCBI Taxonomy" id="2740835"/>
    <lineage>
        <taxon>Eukaryota</taxon>
        <taxon>Metazoa</taxon>
        <taxon>Ecdysozoa</taxon>
        <taxon>Arthropoda</taxon>
        <taxon>Chelicerata</taxon>
        <taxon>Arachnida</taxon>
        <taxon>Araneae</taxon>
        <taxon>Araneomorphae</taxon>
        <taxon>Entelegynae</taxon>
        <taxon>Araneoidea</taxon>
        <taxon>Nephilidae</taxon>
        <taxon>Trichonephila</taxon>
    </lineage>
</organism>
<dbReference type="InterPro" id="IPR036084">
    <property type="entry name" value="Ser_inhib-like_sf"/>
</dbReference>
<evidence type="ECO:0000313" key="5">
    <source>
        <dbReference type="Proteomes" id="UP000887116"/>
    </source>
</evidence>
<keyword evidence="1" id="KW-0646">Protease inhibitor</keyword>
<proteinExistence type="predicted"/>
<name>A0A8X6FUE6_TRICU</name>
<dbReference type="Pfam" id="PF01826">
    <property type="entry name" value="TIL"/>
    <property type="match status" value="7"/>
</dbReference>
<dbReference type="SUPFAM" id="SSF57567">
    <property type="entry name" value="Serine protease inhibitors"/>
    <property type="match status" value="7"/>
</dbReference>